<feature type="region of interest" description="Disordered" evidence="1">
    <location>
        <begin position="615"/>
        <end position="663"/>
    </location>
</feature>
<evidence type="ECO:0000313" key="2">
    <source>
        <dbReference type="EMBL" id="KAG1800306.1"/>
    </source>
</evidence>
<dbReference type="AlphaFoldDB" id="A0A9P7DQ72"/>
<dbReference type="EMBL" id="JABBWE010000009">
    <property type="protein sequence ID" value="KAG1800306.1"/>
    <property type="molecule type" value="Genomic_DNA"/>
</dbReference>
<dbReference type="GeneID" id="64599694"/>
<comment type="caution">
    <text evidence="2">The sequence shown here is derived from an EMBL/GenBank/DDBJ whole genome shotgun (WGS) entry which is preliminary data.</text>
</comment>
<feature type="compositionally biased region" description="Low complexity" evidence="1">
    <location>
        <begin position="629"/>
        <end position="642"/>
    </location>
</feature>
<sequence>MSHYGRHDDLASSDLSESHLMASTSTTGSAKFLQLYQSLPADAQYALVENSLAPLLDVVSKPKSNLILASAARMHKTYASMPSLNLKAKKLEIASLLDELARDHKRSYVKEKSRKEELLAEAIESVIDWLNDIWRVVYEYGTNFSKAHDCLLYAFKAIEQIGDARVGCKCSFMNMYISVKIRRSSGKVVKSFHFTGAHNLDRVMLWIWRDLFVVMLADGTKRQKSAIPDMLDDIRSQFGWNALELLLYGGQKSDDDEDDFDFDDDVDYDDDYSEEYTDTDANSDGTACSDAQCPCSSHASHWSSKFNNVCTSLRNLIRTSLISIFATSPSPILFASISDISEADATDEDDLCEELFPTLMRIATYSPENFATALQICALHSHTDNINTLLASHSYLLRPCDAPAHQLATIILATEPSYQLNALRIIEKELLNTVHAIHAAVRNAFCHIDVQANKTELTEIMALHLEALGRRGRIDRWVGAVVSPTSDTAHPMALAALMMGLPLPPGMEGAMDDADPLGYIDMDIQDPDMDDLREDFRPNLKAHLAGWIEAGRTIKGGMSVLLKVYTVIVEMMPFLGAPDIVDEMTGRLAEKPSKVFLYDALDALWDFCRQQKRKFAKPKSKQKPPYTPNPSQASSQSSNSGGVTFVAINNPQSCPAGVVDDVD</sequence>
<reference evidence="2" key="1">
    <citation type="journal article" date="2020" name="New Phytol.">
        <title>Comparative genomics reveals dynamic genome evolution in host specialist ectomycorrhizal fungi.</title>
        <authorList>
            <person name="Lofgren L.A."/>
            <person name="Nguyen N.H."/>
            <person name="Vilgalys R."/>
            <person name="Ruytinx J."/>
            <person name="Liao H.L."/>
            <person name="Branco S."/>
            <person name="Kuo A."/>
            <person name="LaButti K."/>
            <person name="Lipzen A."/>
            <person name="Andreopoulos W."/>
            <person name="Pangilinan J."/>
            <person name="Riley R."/>
            <person name="Hundley H."/>
            <person name="Na H."/>
            <person name="Barry K."/>
            <person name="Grigoriev I.V."/>
            <person name="Stajich J.E."/>
            <person name="Kennedy P.G."/>
        </authorList>
    </citation>
    <scope>NUCLEOTIDE SEQUENCE</scope>
    <source>
        <strain evidence="2">S12</strain>
    </source>
</reference>
<dbReference type="OrthoDB" id="2742205at2759"/>
<keyword evidence="3" id="KW-1185">Reference proteome</keyword>
<accession>A0A9P7DQ72</accession>
<evidence type="ECO:0000256" key="1">
    <source>
        <dbReference type="SAM" id="MobiDB-lite"/>
    </source>
</evidence>
<organism evidence="2 3">
    <name type="scientific">Suillus plorans</name>
    <dbReference type="NCBI Taxonomy" id="116603"/>
    <lineage>
        <taxon>Eukaryota</taxon>
        <taxon>Fungi</taxon>
        <taxon>Dikarya</taxon>
        <taxon>Basidiomycota</taxon>
        <taxon>Agaricomycotina</taxon>
        <taxon>Agaricomycetes</taxon>
        <taxon>Agaricomycetidae</taxon>
        <taxon>Boletales</taxon>
        <taxon>Suillineae</taxon>
        <taxon>Suillaceae</taxon>
        <taxon>Suillus</taxon>
    </lineage>
</organism>
<evidence type="ECO:0000313" key="3">
    <source>
        <dbReference type="Proteomes" id="UP000719766"/>
    </source>
</evidence>
<name>A0A9P7DQ72_9AGAM</name>
<gene>
    <name evidence="2" type="ORF">HD556DRAFT_1439164</name>
</gene>
<dbReference type="RefSeq" id="XP_041164292.1">
    <property type="nucleotide sequence ID" value="XM_041305930.1"/>
</dbReference>
<proteinExistence type="predicted"/>
<dbReference type="Proteomes" id="UP000719766">
    <property type="component" value="Unassembled WGS sequence"/>
</dbReference>
<protein>
    <submittedName>
        <fullName evidence="2">Uncharacterized protein</fullName>
    </submittedName>
</protein>